<dbReference type="Proteomes" id="UP001467690">
    <property type="component" value="Unassembled WGS sequence"/>
</dbReference>
<dbReference type="Gene3D" id="2.30.30.60">
    <property type="match status" value="1"/>
</dbReference>
<evidence type="ECO:0000313" key="7">
    <source>
        <dbReference type="EMBL" id="MER2490440.1"/>
    </source>
</evidence>
<sequence length="165" mass="18282">MTGVSFLIAIALIAGFWLVKKTSNQFVEKIGAEKKIDLKRIHYVRTVINIALAGVTFIMVSLSLGIDYSHLAIFFSSAFAVIGVAFFAQWSILSNVTASIIVYFFFPYKVGDTVKIVDGENSISGRIKEITLFHVILTDDSKQLSTYPNSLVFQKAVIIQPENNP</sequence>
<comment type="subunit">
    <text evidence="5">Homoheptamer.</text>
</comment>
<keyword evidence="5" id="KW-0813">Transport</keyword>
<comment type="function">
    <text evidence="5">Mechanosensitive channel that participates in the regulation of osmotic pressure changes within the cell, opening in response to stretch forces in the membrane lipid bilayer, without the need for other proteins. Contributes to normal resistance to hypoosmotic shock. Forms an ion channel of 1.0 nanosiemens conductance with a slight preference for anions.</text>
</comment>
<dbReference type="PANTHER" id="PTHR30221:SF8">
    <property type="entry name" value="SMALL-CONDUCTANCE MECHANOSENSITIVE CHANNEL"/>
    <property type="match status" value="1"/>
</dbReference>
<name>A0ABV1RC47_9ALTE</name>
<comment type="caution">
    <text evidence="7">The sequence shown here is derived from an EMBL/GenBank/DDBJ whole genome shotgun (WGS) entry which is preliminary data.</text>
</comment>
<proteinExistence type="inferred from homology"/>
<feature type="transmembrane region" description="Helical" evidence="5">
    <location>
        <begin position="6"/>
        <end position="22"/>
    </location>
</feature>
<organism evidence="7 8">
    <name type="scientific">Catenovulum sediminis</name>
    <dbReference type="NCBI Taxonomy" id="1740262"/>
    <lineage>
        <taxon>Bacteria</taxon>
        <taxon>Pseudomonadati</taxon>
        <taxon>Pseudomonadota</taxon>
        <taxon>Gammaproteobacteria</taxon>
        <taxon>Alteromonadales</taxon>
        <taxon>Alteromonadaceae</taxon>
        <taxon>Catenovulum</taxon>
    </lineage>
</organism>
<feature type="transmembrane region" description="Helical" evidence="5">
    <location>
        <begin position="43"/>
        <end position="66"/>
    </location>
</feature>
<keyword evidence="2 5" id="KW-0812">Transmembrane</keyword>
<dbReference type="Gene3D" id="1.10.287.1260">
    <property type="match status" value="1"/>
</dbReference>
<dbReference type="EMBL" id="JBELOE010000052">
    <property type="protein sequence ID" value="MER2490440.1"/>
    <property type="molecule type" value="Genomic_DNA"/>
</dbReference>
<keyword evidence="5" id="KW-0407">Ion channel</keyword>
<keyword evidence="5" id="KW-1003">Cell membrane</keyword>
<dbReference type="InterPro" id="IPR045275">
    <property type="entry name" value="MscS_archaea/bacteria_type"/>
</dbReference>
<feature type="transmembrane region" description="Helical" evidence="5">
    <location>
        <begin position="72"/>
        <end position="105"/>
    </location>
</feature>
<keyword evidence="8" id="KW-1185">Reference proteome</keyword>
<evidence type="ECO:0000259" key="6">
    <source>
        <dbReference type="Pfam" id="PF00924"/>
    </source>
</evidence>
<comment type="similarity">
    <text evidence="5">Belongs to the MscS (TC 1.A.23) family.</text>
</comment>
<comment type="subcellular location">
    <subcellularLocation>
        <location evidence="5">Cell inner membrane</location>
        <topology evidence="5">Multi-pass membrane protein</topology>
    </subcellularLocation>
    <subcellularLocation>
        <location evidence="1">Membrane</location>
    </subcellularLocation>
</comment>
<evidence type="ECO:0000256" key="5">
    <source>
        <dbReference type="RuleBase" id="RU369025"/>
    </source>
</evidence>
<dbReference type="InterPro" id="IPR023408">
    <property type="entry name" value="MscS_beta-dom_sf"/>
</dbReference>
<protein>
    <recommendedName>
        <fullName evidence="5">Small-conductance mechanosensitive channel</fullName>
    </recommendedName>
</protein>
<feature type="domain" description="Mechanosensitive ion channel MscS" evidence="6">
    <location>
        <begin position="92"/>
        <end position="157"/>
    </location>
</feature>
<evidence type="ECO:0000256" key="3">
    <source>
        <dbReference type="ARBA" id="ARBA00022989"/>
    </source>
</evidence>
<dbReference type="RefSeq" id="WP_143872079.1">
    <property type="nucleotide sequence ID" value="NZ_CP041660.1"/>
</dbReference>
<dbReference type="Pfam" id="PF00924">
    <property type="entry name" value="MS_channel_2nd"/>
    <property type="match status" value="1"/>
</dbReference>
<comment type="caution">
    <text evidence="5">Lacks conserved residue(s) required for the propagation of feature annotation.</text>
</comment>
<dbReference type="InterPro" id="IPR006685">
    <property type="entry name" value="MscS_channel_2nd"/>
</dbReference>
<keyword evidence="3 5" id="KW-1133">Transmembrane helix</keyword>
<dbReference type="InterPro" id="IPR010920">
    <property type="entry name" value="LSM_dom_sf"/>
</dbReference>
<evidence type="ECO:0000256" key="2">
    <source>
        <dbReference type="ARBA" id="ARBA00022692"/>
    </source>
</evidence>
<evidence type="ECO:0000313" key="8">
    <source>
        <dbReference type="Proteomes" id="UP001467690"/>
    </source>
</evidence>
<accession>A0ABV1RC47</accession>
<dbReference type="PANTHER" id="PTHR30221">
    <property type="entry name" value="SMALL-CONDUCTANCE MECHANOSENSITIVE CHANNEL"/>
    <property type="match status" value="1"/>
</dbReference>
<gene>
    <name evidence="7" type="ORF">ABS311_00875</name>
</gene>
<dbReference type="SUPFAM" id="SSF50182">
    <property type="entry name" value="Sm-like ribonucleoproteins"/>
    <property type="match status" value="1"/>
</dbReference>
<keyword evidence="5" id="KW-0997">Cell inner membrane</keyword>
<evidence type="ECO:0000256" key="1">
    <source>
        <dbReference type="ARBA" id="ARBA00004370"/>
    </source>
</evidence>
<evidence type="ECO:0000256" key="4">
    <source>
        <dbReference type="ARBA" id="ARBA00023136"/>
    </source>
</evidence>
<reference evidence="7 8" key="1">
    <citation type="submission" date="2024-06" db="EMBL/GenBank/DDBJ databases">
        <authorList>
            <person name="Chen R.Y."/>
        </authorList>
    </citation>
    <scope>NUCLEOTIDE SEQUENCE [LARGE SCALE GENOMIC DNA]</scope>
    <source>
        <strain evidence="7 8">D2</strain>
    </source>
</reference>
<keyword evidence="5" id="KW-0406">Ion transport</keyword>
<keyword evidence="4 5" id="KW-0472">Membrane</keyword>